<dbReference type="InterPro" id="IPR036651">
    <property type="entry name" value="Gln_synt_N_sf"/>
</dbReference>
<dbReference type="PANTHER" id="PTHR20852:SF57">
    <property type="entry name" value="GLUTAMINE SYNTHETASE 2 CYTOPLASMIC"/>
    <property type="match status" value="1"/>
</dbReference>
<dbReference type="GO" id="GO:0004356">
    <property type="term" value="F:glutamine synthetase activity"/>
    <property type="evidence" value="ECO:0007669"/>
    <property type="project" value="InterPro"/>
</dbReference>
<dbReference type="InterPro" id="IPR050292">
    <property type="entry name" value="Glutamine_Synthetase"/>
</dbReference>
<dbReference type="SUPFAM" id="SSF54368">
    <property type="entry name" value="Glutamine synthetase, N-terminal domain"/>
    <property type="match status" value="1"/>
</dbReference>
<accession>A0A8X7CPT6</accession>
<dbReference type="AlphaFoldDB" id="A0A8X7CPT6"/>
<dbReference type="PANTHER" id="PTHR20852">
    <property type="entry name" value="GLUTAMINE SYNTHETASE"/>
    <property type="match status" value="1"/>
</dbReference>
<dbReference type="Proteomes" id="UP000886998">
    <property type="component" value="Unassembled WGS sequence"/>
</dbReference>
<organism evidence="1 2">
    <name type="scientific">Trichonephila inaurata madagascariensis</name>
    <dbReference type="NCBI Taxonomy" id="2747483"/>
    <lineage>
        <taxon>Eukaryota</taxon>
        <taxon>Metazoa</taxon>
        <taxon>Ecdysozoa</taxon>
        <taxon>Arthropoda</taxon>
        <taxon>Chelicerata</taxon>
        <taxon>Arachnida</taxon>
        <taxon>Araneae</taxon>
        <taxon>Araneomorphae</taxon>
        <taxon>Entelegynae</taxon>
        <taxon>Araneoidea</taxon>
        <taxon>Nephilidae</taxon>
        <taxon>Trichonephila</taxon>
        <taxon>Trichonephila inaurata</taxon>
    </lineage>
</organism>
<dbReference type="InterPro" id="IPR014746">
    <property type="entry name" value="Gln_synth/guanido_kin_cat_dom"/>
</dbReference>
<dbReference type="GO" id="GO:0006542">
    <property type="term" value="P:glutamine biosynthetic process"/>
    <property type="evidence" value="ECO:0007669"/>
    <property type="project" value="InterPro"/>
</dbReference>
<dbReference type="GO" id="GO:0005737">
    <property type="term" value="C:cytoplasm"/>
    <property type="evidence" value="ECO:0007669"/>
    <property type="project" value="TreeGrafter"/>
</dbReference>
<name>A0A8X7CPT6_9ARAC</name>
<dbReference type="Gene3D" id="3.10.20.70">
    <property type="entry name" value="Glutamine synthetase, N-terminal domain"/>
    <property type="match status" value="1"/>
</dbReference>
<protein>
    <submittedName>
        <fullName evidence="1">Probable glutamine synthetase</fullName>
    </submittedName>
</protein>
<reference evidence="1" key="1">
    <citation type="submission" date="2020-08" db="EMBL/GenBank/DDBJ databases">
        <title>Multicomponent nature underlies the extraordinary mechanical properties of spider dragline silk.</title>
        <authorList>
            <person name="Kono N."/>
            <person name="Nakamura H."/>
            <person name="Mori M."/>
            <person name="Yoshida Y."/>
            <person name="Ohtoshi R."/>
            <person name="Malay A.D."/>
            <person name="Moran D.A.P."/>
            <person name="Tomita M."/>
            <person name="Numata K."/>
            <person name="Arakawa K."/>
        </authorList>
    </citation>
    <scope>NUCLEOTIDE SEQUENCE</scope>
</reference>
<evidence type="ECO:0000313" key="1">
    <source>
        <dbReference type="EMBL" id="GFY76026.1"/>
    </source>
</evidence>
<sequence length="331" mass="37857">MTVSLRCYQPISKCKGRAVTSSVSWLARRNQHKVSEMSAIQSGKLLTQTFLDLEQPQDRVQCMHVYIDGSLKSFRAKSLTWHEEPRSPDDFPLMEFCGSATNFDVGDVADYYAKPVRLFADPFRGGRNKLVFCETFSREGLPTFANNRFRLRTAQRLPQQSFTFYQSFALFRKDGKPLAPLYEKHPKWDFGRPVADSHYKACLYAGINIASLEPVDGRGEWRYSVGVSSSGLELSDEVWMSRFLLQRVAEDFGVDVSFENGQTSLWLDAENIPQDRKLRIVDDLVSQFVVKQHKPVQVRNLDSNIVLCNLQQDLDPYALCKKVMEVLSKVT</sequence>
<proteinExistence type="predicted"/>
<keyword evidence="2" id="KW-1185">Reference proteome</keyword>
<comment type="caution">
    <text evidence="1">The sequence shown here is derived from an EMBL/GenBank/DDBJ whole genome shotgun (WGS) entry which is preliminary data.</text>
</comment>
<evidence type="ECO:0000313" key="2">
    <source>
        <dbReference type="Proteomes" id="UP000886998"/>
    </source>
</evidence>
<dbReference type="Gene3D" id="3.30.590.10">
    <property type="entry name" value="Glutamine synthetase/guanido kinase, catalytic domain"/>
    <property type="match status" value="1"/>
</dbReference>
<dbReference type="OrthoDB" id="6411623at2759"/>
<gene>
    <name evidence="1" type="primary">gln-2</name>
    <name evidence="1" type="ORF">TNIN_59091</name>
</gene>
<dbReference type="EMBL" id="BMAV01021720">
    <property type="protein sequence ID" value="GFY76026.1"/>
    <property type="molecule type" value="Genomic_DNA"/>
</dbReference>
<dbReference type="SUPFAM" id="SSF55931">
    <property type="entry name" value="Glutamine synthetase/guanido kinase"/>
    <property type="match status" value="1"/>
</dbReference>